<dbReference type="RefSeq" id="WP_087635502.1">
    <property type="nucleotide sequence ID" value="NZ_CP021524.1"/>
</dbReference>
<sequence>MSGTTTSSGTPISSLPQASAVSATDTLVGIVTSSGTTQAEQVPVSVLAQGISETIGLSDAVTAAQTAATTATAQAAQATENATNGVNAARGTANGVAALDASGNLALTDGTTLQSAISVSPATQTQTATLKPLLTLDESAKVRTKSGDISLSEMSTAMQDGDYLTVLGGSVVSRPTVVGAIPSDFTMNGNVYIAPAAYTNGTSTMPAGLSADSDTGIVLTDGSIFFPNTLNNIGVLCAISE</sequence>
<evidence type="ECO:0000313" key="2">
    <source>
        <dbReference type="Proteomes" id="UP000195633"/>
    </source>
</evidence>
<accession>A0A1Y0UW87</accession>
<dbReference type="AlphaFoldDB" id="A0A1Y0UW87"/>
<evidence type="ECO:0000313" key="1">
    <source>
        <dbReference type="EMBL" id="ARW10045.1"/>
    </source>
</evidence>
<proteinExistence type="predicted"/>
<gene>
    <name evidence="1" type="ORF">S101447_00943</name>
</gene>
<name>A0A1Y0UW87_9PROT</name>
<dbReference type="EMBL" id="CP021524">
    <property type="protein sequence ID" value="ARW10045.1"/>
    <property type="molecule type" value="Genomic_DNA"/>
</dbReference>
<reference evidence="1 2" key="1">
    <citation type="submission" date="2017-05" db="EMBL/GenBank/DDBJ databases">
        <title>Genome sequence of Acetobacter pasteurianus subsp. ascendens strain SRCM101447.</title>
        <authorList>
            <person name="Cho S.H."/>
        </authorList>
    </citation>
    <scope>NUCLEOTIDE SEQUENCE [LARGE SCALE GENOMIC DNA]</scope>
    <source>
        <strain evidence="1 2">SRCM101447</strain>
    </source>
</reference>
<protein>
    <submittedName>
        <fullName evidence="1">Uncharacterized protein</fullName>
    </submittedName>
</protein>
<organism evidence="1 2">
    <name type="scientific">Acetobacter ascendens</name>
    <dbReference type="NCBI Taxonomy" id="481146"/>
    <lineage>
        <taxon>Bacteria</taxon>
        <taxon>Pseudomonadati</taxon>
        <taxon>Pseudomonadota</taxon>
        <taxon>Alphaproteobacteria</taxon>
        <taxon>Acetobacterales</taxon>
        <taxon>Acetobacteraceae</taxon>
        <taxon>Acetobacter</taxon>
    </lineage>
</organism>
<dbReference type="Proteomes" id="UP000195633">
    <property type="component" value="Chromosome"/>
</dbReference>